<proteinExistence type="predicted"/>
<dbReference type="AlphaFoldDB" id="A0A8D5UGE5"/>
<gene>
    <name evidence="2" type="ORF">JIR001_14960</name>
    <name evidence="3" type="ORF">JIR001_14990</name>
</gene>
<evidence type="ECO:0000313" key="3">
    <source>
        <dbReference type="EMBL" id="BCU81716.1"/>
    </source>
</evidence>
<keyword evidence="1" id="KW-0812">Transmembrane</keyword>
<name>A0A8D5UGE5_9BACL</name>
<accession>A0A8D5UGE5</accession>
<dbReference type="EMBL" id="AP024601">
    <property type="protein sequence ID" value="BCU81716.1"/>
    <property type="molecule type" value="Genomic_DNA"/>
</dbReference>
<dbReference type="RefSeq" id="WP_212774893.1">
    <property type="nucleotide sequence ID" value="NZ_AP024601.1"/>
</dbReference>
<keyword evidence="1" id="KW-1133">Transmembrane helix</keyword>
<dbReference type="KEGG" id="pabs:JIR001_14960"/>
<reference evidence="2" key="1">
    <citation type="journal article" date="2013" name="Int. J. Syst. Evol. Microbiol.">
        <title>Polycladomyces abyssicola gen. nov., sp. nov., a thermophilic filamentous bacterium isolated from hemipelagic sediment.</title>
        <authorList>
            <person name="Tsubouchi T."/>
            <person name="Shimane Y."/>
            <person name="Mori K."/>
            <person name="Usui K."/>
            <person name="Hiraki T."/>
            <person name="Tame A."/>
            <person name="Uematsu K."/>
            <person name="Maruyama T."/>
            <person name="Hatada Y."/>
        </authorList>
    </citation>
    <scope>NUCLEOTIDE SEQUENCE</scope>
    <source>
        <strain evidence="2">JIR-001</strain>
    </source>
</reference>
<dbReference type="KEGG" id="pabs:JIR001_14990"/>
<evidence type="ECO:0000256" key="1">
    <source>
        <dbReference type="SAM" id="Phobius"/>
    </source>
</evidence>
<sequence length="73" mass="8718">MPRFQYVPPRQLSQEHVGKPMKLILKNGKVMYGVIKEIKKDGIVFKPIKTQVSKSQFFFPFFPFFFFFPFLII</sequence>
<evidence type="ECO:0000313" key="2">
    <source>
        <dbReference type="EMBL" id="BCU81713.1"/>
    </source>
</evidence>
<evidence type="ECO:0000313" key="4">
    <source>
        <dbReference type="Proteomes" id="UP000677436"/>
    </source>
</evidence>
<reference evidence="2" key="2">
    <citation type="journal article" date="2021" name="Microbiol. Resour. Announc.">
        <title>Complete Genome Sequence of Polycladomyces abyssicola JIR-001T, Isolated from Hemipelagic Sediment in Deep Seawater.</title>
        <authorList>
            <person name="Tsubouchi T."/>
            <person name="Kaneko Y."/>
        </authorList>
    </citation>
    <scope>NUCLEOTIDE SEQUENCE</scope>
    <source>
        <strain evidence="2">JIR-001</strain>
    </source>
</reference>
<protein>
    <submittedName>
        <fullName evidence="2">Uncharacterized protein</fullName>
    </submittedName>
</protein>
<dbReference type="EMBL" id="AP024601">
    <property type="protein sequence ID" value="BCU81713.1"/>
    <property type="molecule type" value="Genomic_DNA"/>
</dbReference>
<feature type="transmembrane region" description="Helical" evidence="1">
    <location>
        <begin position="55"/>
        <end position="72"/>
    </location>
</feature>
<keyword evidence="1" id="KW-0472">Membrane</keyword>
<keyword evidence="4" id="KW-1185">Reference proteome</keyword>
<organism evidence="2 4">
    <name type="scientific">Polycladomyces abyssicola</name>
    <dbReference type="NCBI Taxonomy" id="1125966"/>
    <lineage>
        <taxon>Bacteria</taxon>
        <taxon>Bacillati</taxon>
        <taxon>Bacillota</taxon>
        <taxon>Bacilli</taxon>
        <taxon>Bacillales</taxon>
        <taxon>Thermoactinomycetaceae</taxon>
        <taxon>Polycladomyces</taxon>
    </lineage>
</organism>
<dbReference type="Proteomes" id="UP000677436">
    <property type="component" value="Chromosome"/>
</dbReference>